<comment type="caution">
    <text evidence="1">The sequence shown here is derived from an EMBL/GenBank/DDBJ whole genome shotgun (WGS) entry which is preliminary data.</text>
</comment>
<keyword evidence="2" id="KW-1185">Reference proteome</keyword>
<dbReference type="AlphaFoldDB" id="A0AAV4X0K3"/>
<evidence type="ECO:0000313" key="1">
    <source>
        <dbReference type="EMBL" id="GIY88687.1"/>
    </source>
</evidence>
<dbReference type="EMBL" id="BPLQ01015522">
    <property type="protein sequence ID" value="GIY88687.1"/>
    <property type="molecule type" value="Genomic_DNA"/>
</dbReference>
<evidence type="ECO:0000313" key="2">
    <source>
        <dbReference type="Proteomes" id="UP001054837"/>
    </source>
</evidence>
<accession>A0AAV4X0K3</accession>
<sequence length="82" mass="9657">MPQMLTEVATNEKSNEHYRKKYVFSDSLQKTSIHLYVEHPIFPFTDPPQRPVVPWHHLDQSADKKQQTLISLFFFANLISDV</sequence>
<protein>
    <submittedName>
        <fullName evidence="1">Uncharacterized protein</fullName>
    </submittedName>
</protein>
<reference evidence="1 2" key="1">
    <citation type="submission" date="2021-06" db="EMBL/GenBank/DDBJ databases">
        <title>Caerostris darwini draft genome.</title>
        <authorList>
            <person name="Kono N."/>
            <person name="Arakawa K."/>
        </authorList>
    </citation>
    <scope>NUCLEOTIDE SEQUENCE [LARGE SCALE GENOMIC DNA]</scope>
</reference>
<dbReference type="Proteomes" id="UP001054837">
    <property type="component" value="Unassembled WGS sequence"/>
</dbReference>
<organism evidence="1 2">
    <name type="scientific">Caerostris darwini</name>
    <dbReference type="NCBI Taxonomy" id="1538125"/>
    <lineage>
        <taxon>Eukaryota</taxon>
        <taxon>Metazoa</taxon>
        <taxon>Ecdysozoa</taxon>
        <taxon>Arthropoda</taxon>
        <taxon>Chelicerata</taxon>
        <taxon>Arachnida</taxon>
        <taxon>Araneae</taxon>
        <taxon>Araneomorphae</taxon>
        <taxon>Entelegynae</taxon>
        <taxon>Araneoidea</taxon>
        <taxon>Araneidae</taxon>
        <taxon>Caerostris</taxon>
    </lineage>
</organism>
<name>A0AAV4X0K3_9ARAC</name>
<gene>
    <name evidence="1" type="ORF">CDAR_420921</name>
</gene>
<proteinExistence type="predicted"/>